<dbReference type="PANTHER" id="PTHR11986">
    <property type="entry name" value="AMINOTRANSFERASE CLASS III"/>
    <property type="match status" value="1"/>
</dbReference>
<evidence type="ECO:0000256" key="2">
    <source>
        <dbReference type="ARBA" id="ARBA00004998"/>
    </source>
</evidence>
<dbReference type="InterPro" id="IPR015421">
    <property type="entry name" value="PyrdxlP-dep_Trfase_major"/>
</dbReference>
<keyword evidence="5" id="KW-0028">Amino-acid biosynthesis</keyword>
<dbReference type="PANTHER" id="PTHR11986:SF18">
    <property type="entry name" value="ORNITHINE AMINOTRANSFERASE, MITOCHONDRIAL"/>
    <property type="match status" value="1"/>
</dbReference>
<dbReference type="GO" id="GO:0030170">
    <property type="term" value="F:pyridoxal phosphate binding"/>
    <property type="evidence" value="ECO:0007669"/>
    <property type="project" value="InterPro"/>
</dbReference>
<dbReference type="GO" id="GO:0055129">
    <property type="term" value="P:L-proline biosynthetic process"/>
    <property type="evidence" value="ECO:0007669"/>
    <property type="project" value="UniProtKB-UniPathway"/>
</dbReference>
<accession>A0A7W0DQA2</accession>
<dbReference type="PIRSF" id="PIRSF000521">
    <property type="entry name" value="Transaminase_4ab_Lys_Orn"/>
    <property type="match status" value="1"/>
</dbReference>
<dbReference type="InterPro" id="IPR049704">
    <property type="entry name" value="Aminotrans_3_PPA_site"/>
</dbReference>
<sequence>MTATDTLIAAAEAHSAPTYHPLPVVIATADGAWMTDVEGRRYLDLLAGYSALNFGHRNRRLIEAAQAQLERVTLTSRAFHHDRYAEFCARLAELCGMEMVLPMNTGAEAVETAVKTARKWGYRVKGVPDGMAKVVVANNNFHGRTTTIISFSTDPEARADFGPYTPGFEIVPYGDLTAMREALTENAVAVLLEPIQGEAGVLVPPDGYLPGVRELTRERNVLFVADEIQSGLGRTGRTFACEHEGVVPDMYVLGKALGGGIVPVSAVVASSAVLGVFRPGEHGSTFGGNPLACAVALEVIDMLRSGEYQQRAAELGAHLHDELRLLAGSGGAVREVRGRGLWAGVDIDPSYGTGRQISERLMDRGVLVKDTHGSTIRIAPPLVISREDLDWGLGQLRAVLAART</sequence>
<dbReference type="InterPro" id="IPR050103">
    <property type="entry name" value="Class-III_PLP-dep_AT"/>
</dbReference>
<dbReference type="PROSITE" id="PS00600">
    <property type="entry name" value="AA_TRANSFER_CLASS_3"/>
    <property type="match status" value="1"/>
</dbReference>
<dbReference type="FunFam" id="3.40.640.10:FF:000011">
    <property type="entry name" value="Ornithine aminotransferase"/>
    <property type="match status" value="1"/>
</dbReference>
<dbReference type="RefSeq" id="WP_181659860.1">
    <property type="nucleotide sequence ID" value="NZ_JACEHE010000016.1"/>
</dbReference>
<proteinExistence type="inferred from homology"/>
<evidence type="ECO:0000313" key="11">
    <source>
        <dbReference type="Proteomes" id="UP000545761"/>
    </source>
</evidence>
<organism evidence="10 11">
    <name type="scientific">Streptomyces himalayensis subsp. himalayensis</name>
    <dbReference type="NCBI Taxonomy" id="2756131"/>
    <lineage>
        <taxon>Bacteria</taxon>
        <taxon>Bacillati</taxon>
        <taxon>Actinomycetota</taxon>
        <taxon>Actinomycetes</taxon>
        <taxon>Kitasatosporales</taxon>
        <taxon>Streptomycetaceae</taxon>
        <taxon>Streptomyces</taxon>
        <taxon>Streptomyces himalayensis</taxon>
    </lineage>
</organism>
<comment type="cofactor">
    <cofactor evidence="1">
        <name>pyridoxal 5'-phosphate</name>
        <dbReference type="ChEBI" id="CHEBI:597326"/>
    </cofactor>
</comment>
<dbReference type="InterPro" id="IPR015424">
    <property type="entry name" value="PyrdxlP-dep_Trfase"/>
</dbReference>
<evidence type="ECO:0000256" key="3">
    <source>
        <dbReference type="ARBA" id="ARBA00012924"/>
    </source>
</evidence>
<dbReference type="Gene3D" id="3.90.1150.10">
    <property type="entry name" value="Aspartate Aminotransferase, domain 1"/>
    <property type="match status" value="1"/>
</dbReference>
<dbReference type="GO" id="GO:0004587">
    <property type="term" value="F:ornithine aminotransferase activity"/>
    <property type="evidence" value="ECO:0007669"/>
    <property type="project" value="UniProtKB-EC"/>
</dbReference>
<evidence type="ECO:0000256" key="8">
    <source>
        <dbReference type="ARBA" id="ARBA00030587"/>
    </source>
</evidence>
<dbReference type="CDD" id="cd00610">
    <property type="entry name" value="OAT_like"/>
    <property type="match status" value="1"/>
</dbReference>
<name>A0A7W0DQA2_9ACTN</name>
<evidence type="ECO:0000313" key="10">
    <source>
        <dbReference type="EMBL" id="MBA2948915.1"/>
    </source>
</evidence>
<dbReference type="GO" id="GO:0042802">
    <property type="term" value="F:identical protein binding"/>
    <property type="evidence" value="ECO:0007669"/>
    <property type="project" value="TreeGrafter"/>
</dbReference>
<dbReference type="Gene3D" id="3.40.640.10">
    <property type="entry name" value="Type I PLP-dependent aspartate aminotransferase-like (Major domain)"/>
    <property type="match status" value="1"/>
</dbReference>
<comment type="similarity">
    <text evidence="9">Belongs to the class-III pyridoxal-phosphate-dependent aminotransferase family.</text>
</comment>
<dbReference type="UniPathway" id="UPA00098">
    <property type="reaction ID" value="UER00358"/>
</dbReference>
<dbReference type="SUPFAM" id="SSF53383">
    <property type="entry name" value="PLP-dependent transferases"/>
    <property type="match status" value="1"/>
</dbReference>
<dbReference type="AlphaFoldDB" id="A0A7W0DQA2"/>
<evidence type="ECO:0000256" key="6">
    <source>
        <dbReference type="ARBA" id="ARBA00022679"/>
    </source>
</evidence>
<evidence type="ECO:0000256" key="4">
    <source>
        <dbReference type="ARBA" id="ARBA00022576"/>
    </source>
</evidence>
<dbReference type="EC" id="2.6.1.13" evidence="3"/>
<keyword evidence="4 10" id="KW-0032">Aminotransferase</keyword>
<comment type="caution">
    <text evidence="10">The sequence shown here is derived from an EMBL/GenBank/DDBJ whole genome shotgun (WGS) entry which is preliminary data.</text>
</comment>
<comment type="pathway">
    <text evidence="2">Amino-acid biosynthesis; L-proline biosynthesis; L-glutamate 5-semialdehyde from L-ornithine: step 1/1.</text>
</comment>
<dbReference type="Proteomes" id="UP000545761">
    <property type="component" value="Unassembled WGS sequence"/>
</dbReference>
<evidence type="ECO:0000256" key="5">
    <source>
        <dbReference type="ARBA" id="ARBA00022650"/>
    </source>
</evidence>
<dbReference type="Pfam" id="PF00202">
    <property type="entry name" value="Aminotran_3"/>
    <property type="match status" value="1"/>
</dbReference>
<keyword evidence="5" id="KW-0641">Proline biosynthesis</keyword>
<keyword evidence="6 10" id="KW-0808">Transferase</keyword>
<keyword evidence="7 9" id="KW-0663">Pyridoxal phosphate</keyword>
<protein>
    <recommendedName>
        <fullName evidence="3">ornithine aminotransferase</fullName>
        <ecNumber evidence="3">2.6.1.13</ecNumber>
    </recommendedName>
    <alternativeName>
        <fullName evidence="8">Ornithine--oxo-acid aminotransferase</fullName>
    </alternativeName>
</protein>
<dbReference type="InterPro" id="IPR005814">
    <property type="entry name" value="Aminotrans_3"/>
</dbReference>
<gene>
    <name evidence="10" type="primary">rocD</name>
    <name evidence="10" type="ORF">H1D24_24640</name>
</gene>
<evidence type="ECO:0000256" key="9">
    <source>
        <dbReference type="RuleBase" id="RU003560"/>
    </source>
</evidence>
<dbReference type="InterPro" id="IPR015422">
    <property type="entry name" value="PyrdxlP-dep_Trfase_small"/>
</dbReference>
<dbReference type="InterPro" id="IPR010164">
    <property type="entry name" value="Orn_aminotrans"/>
</dbReference>
<evidence type="ECO:0000256" key="1">
    <source>
        <dbReference type="ARBA" id="ARBA00001933"/>
    </source>
</evidence>
<dbReference type="EMBL" id="JACEHE010000016">
    <property type="protein sequence ID" value="MBA2948915.1"/>
    <property type="molecule type" value="Genomic_DNA"/>
</dbReference>
<reference evidence="10 11" key="1">
    <citation type="submission" date="2020-07" db="EMBL/GenBank/DDBJ databases">
        <title>Streptomyces isolated from Indian soil.</title>
        <authorList>
            <person name="Mandal S."/>
            <person name="Maiti P.K."/>
        </authorList>
    </citation>
    <scope>NUCLEOTIDE SEQUENCE [LARGE SCALE GENOMIC DNA]</scope>
    <source>
        <strain evidence="10 11">PSKA28</strain>
    </source>
</reference>
<dbReference type="NCBIfam" id="TIGR01885">
    <property type="entry name" value="Orn_aminotrans"/>
    <property type="match status" value="1"/>
</dbReference>
<evidence type="ECO:0000256" key="7">
    <source>
        <dbReference type="ARBA" id="ARBA00022898"/>
    </source>
</evidence>